<dbReference type="PANTHER" id="PTHR34406">
    <property type="entry name" value="PROTEIN YCEI"/>
    <property type="match status" value="1"/>
</dbReference>
<protein>
    <submittedName>
        <fullName evidence="3">Polyisoprenoid-binding protein</fullName>
    </submittedName>
</protein>
<dbReference type="PANTHER" id="PTHR34406:SF1">
    <property type="entry name" value="PROTEIN YCEI"/>
    <property type="match status" value="1"/>
</dbReference>
<dbReference type="AlphaFoldDB" id="A0A250AY75"/>
<name>A0A250AY75_9GAMM</name>
<feature type="chain" id="PRO_5013168423" evidence="1">
    <location>
        <begin position="25"/>
        <end position="194"/>
    </location>
</feature>
<gene>
    <name evidence="3" type="ORF">AWC35_05945</name>
</gene>
<evidence type="ECO:0000313" key="4">
    <source>
        <dbReference type="Proteomes" id="UP000217182"/>
    </source>
</evidence>
<organism evidence="3 4">
    <name type="scientific">Gibbsiella quercinecans</name>
    <dbReference type="NCBI Taxonomy" id="929813"/>
    <lineage>
        <taxon>Bacteria</taxon>
        <taxon>Pseudomonadati</taxon>
        <taxon>Pseudomonadota</taxon>
        <taxon>Gammaproteobacteria</taxon>
        <taxon>Enterobacterales</taxon>
        <taxon>Yersiniaceae</taxon>
        <taxon>Gibbsiella</taxon>
    </lineage>
</organism>
<dbReference type="Pfam" id="PF04264">
    <property type="entry name" value="YceI"/>
    <property type="match status" value="1"/>
</dbReference>
<feature type="domain" description="Lipid/polyisoprenoid-binding YceI-like" evidence="2">
    <location>
        <begin position="28"/>
        <end position="192"/>
    </location>
</feature>
<accession>A0A250AY75</accession>
<dbReference type="KEGG" id="gqu:AWC35_05945"/>
<evidence type="ECO:0000256" key="1">
    <source>
        <dbReference type="SAM" id="SignalP"/>
    </source>
</evidence>
<proteinExistence type="predicted"/>
<feature type="signal peptide" evidence="1">
    <location>
        <begin position="1"/>
        <end position="24"/>
    </location>
</feature>
<dbReference type="OrthoDB" id="9811006at2"/>
<dbReference type="Gene3D" id="2.40.128.110">
    <property type="entry name" value="Lipid/polyisoprenoid-binding, YceI-like"/>
    <property type="match status" value="1"/>
</dbReference>
<dbReference type="InterPro" id="IPR007372">
    <property type="entry name" value="Lipid/polyisoprenoid-bd_YceI"/>
</dbReference>
<evidence type="ECO:0000313" key="3">
    <source>
        <dbReference type="EMBL" id="ATA18920.1"/>
    </source>
</evidence>
<dbReference type="SUPFAM" id="SSF101874">
    <property type="entry name" value="YceI-like"/>
    <property type="match status" value="1"/>
</dbReference>
<dbReference type="Proteomes" id="UP000217182">
    <property type="component" value="Chromosome"/>
</dbReference>
<sequence>MNNMKKITIALFAATSLYVPLSQAEAVKYELNPEHTSVIVTWNHFGFSHPTAVIPNAKGELVFDKESPEKSTINVTLPVSEIDSHVPLLTKEFKGAEYFDVAKYPSATFRSTKVIAKGDNQFDVEGNLTIKGTTKPVTLHATLNKQDIQPMLKKPAIGFDAVGTIKRSDFKIDKYVPAVADEITLTISTEAYSK</sequence>
<evidence type="ECO:0000259" key="2">
    <source>
        <dbReference type="SMART" id="SM00867"/>
    </source>
</evidence>
<reference evidence="3 4" key="1">
    <citation type="submission" date="2016-01" db="EMBL/GenBank/DDBJ databases">
        <authorList>
            <person name="Oliw E.H."/>
        </authorList>
    </citation>
    <scope>NUCLEOTIDE SEQUENCE [LARGE SCALE GENOMIC DNA]</scope>
    <source>
        <strain evidence="3 4">FRB97</strain>
    </source>
</reference>
<keyword evidence="1" id="KW-0732">Signal</keyword>
<dbReference type="InterPro" id="IPR036761">
    <property type="entry name" value="TTHA0802/YceI-like_sf"/>
</dbReference>
<dbReference type="EMBL" id="CP014136">
    <property type="protein sequence ID" value="ATA18920.1"/>
    <property type="molecule type" value="Genomic_DNA"/>
</dbReference>
<keyword evidence="4" id="KW-1185">Reference proteome</keyword>
<dbReference type="SMART" id="SM00867">
    <property type="entry name" value="YceI"/>
    <property type="match status" value="1"/>
</dbReference>